<organism evidence="1 2">
    <name type="scientific">Eumeta variegata</name>
    <name type="common">Bagworm moth</name>
    <name type="synonym">Eumeta japonica</name>
    <dbReference type="NCBI Taxonomy" id="151549"/>
    <lineage>
        <taxon>Eukaryota</taxon>
        <taxon>Metazoa</taxon>
        <taxon>Ecdysozoa</taxon>
        <taxon>Arthropoda</taxon>
        <taxon>Hexapoda</taxon>
        <taxon>Insecta</taxon>
        <taxon>Pterygota</taxon>
        <taxon>Neoptera</taxon>
        <taxon>Endopterygota</taxon>
        <taxon>Lepidoptera</taxon>
        <taxon>Glossata</taxon>
        <taxon>Ditrysia</taxon>
        <taxon>Tineoidea</taxon>
        <taxon>Psychidae</taxon>
        <taxon>Oiketicinae</taxon>
        <taxon>Eumeta</taxon>
    </lineage>
</organism>
<sequence>MSGIQLAIFADDTALYFCTTHQNQFSSTFRGPLISWVDGYLPGGPRDLELPTTAKFMKDVSKRFFDIAESHSNALFCSAAFYQPPRPYHFIRRPWNVLTDPPDVLTAAVESNV</sequence>
<evidence type="ECO:0000313" key="2">
    <source>
        <dbReference type="Proteomes" id="UP000299102"/>
    </source>
</evidence>
<comment type="caution">
    <text evidence="1">The sequence shown here is derived from an EMBL/GenBank/DDBJ whole genome shotgun (WGS) entry which is preliminary data.</text>
</comment>
<dbReference type="OrthoDB" id="10050074at2759"/>
<dbReference type="EMBL" id="BGZK01000339">
    <property type="protein sequence ID" value="GBP37834.1"/>
    <property type="molecule type" value="Genomic_DNA"/>
</dbReference>
<accession>A0A4C1VIV1</accession>
<protein>
    <submittedName>
        <fullName evidence="1">Uncharacterized protein</fullName>
    </submittedName>
</protein>
<gene>
    <name evidence="1" type="ORF">EVAR_21677_1</name>
</gene>
<proteinExistence type="predicted"/>
<evidence type="ECO:0000313" key="1">
    <source>
        <dbReference type="EMBL" id="GBP37834.1"/>
    </source>
</evidence>
<dbReference type="AlphaFoldDB" id="A0A4C1VIV1"/>
<dbReference type="Proteomes" id="UP000299102">
    <property type="component" value="Unassembled WGS sequence"/>
</dbReference>
<reference evidence="1 2" key="1">
    <citation type="journal article" date="2019" name="Commun. Biol.">
        <title>The bagworm genome reveals a unique fibroin gene that provides high tensile strength.</title>
        <authorList>
            <person name="Kono N."/>
            <person name="Nakamura H."/>
            <person name="Ohtoshi R."/>
            <person name="Tomita M."/>
            <person name="Numata K."/>
            <person name="Arakawa K."/>
        </authorList>
    </citation>
    <scope>NUCLEOTIDE SEQUENCE [LARGE SCALE GENOMIC DNA]</scope>
</reference>
<name>A0A4C1VIV1_EUMVA</name>
<keyword evidence="2" id="KW-1185">Reference proteome</keyword>